<dbReference type="GO" id="GO:0016020">
    <property type="term" value="C:membrane"/>
    <property type="evidence" value="ECO:0007669"/>
    <property type="project" value="InterPro"/>
</dbReference>
<feature type="domain" description="Signal transduction histidine kinase subgroup 3 dimerisation and phosphoacceptor" evidence="6">
    <location>
        <begin position="236"/>
        <end position="301"/>
    </location>
</feature>
<evidence type="ECO:0000313" key="8">
    <source>
        <dbReference type="Proteomes" id="UP000318336"/>
    </source>
</evidence>
<dbReference type="Gene3D" id="1.20.5.1930">
    <property type="match status" value="1"/>
</dbReference>
<protein>
    <submittedName>
        <fullName evidence="7">Signal transduction histidine kinase</fullName>
    </submittedName>
</protein>
<sequence length="459" mass="50155">MTDPAAGPDLAHDLSRLTGVRSGKNSYYPAFVRSTERMQQTVRAMDRISRAVVRTVEGPRGLLEEVARAAAGHVHAEWAVLALSDGHLQGARPRFVAVGPDGETRSDADELPEGVRLELAAVRSGYAAPTARDDGWVRVAMHLEGRQVGALSTRHGLTHEPEPEDLAVLRILANQAAVSLHTSEQYQAGVTLHRRAQRLKREAQAQARDLAVRTEQLQRSEQRLAVALQRELVDDERHRIARELHDSVTQYVLSAGMALELARGEAAARELTALADQLTEAKTLTQTAVQQLRSAIYALAQEHSGVATSLEELINQVAANHRSHLHIRVVAEGRVTDVGEGVRHELARSVGEALFNVAAHARASKVVVRLRYRPEALTVSVADDGRGDPTELRRMLRLERKDVGDGRHRGLVNMADRMAALGGSLAFRRARLGGIRVVLHLPLPVPETPTTPTITAEAR</sequence>
<organism evidence="7 8">
    <name type="scientific">Barrientosiimonas humi</name>
    <dbReference type="NCBI Taxonomy" id="999931"/>
    <lineage>
        <taxon>Bacteria</taxon>
        <taxon>Bacillati</taxon>
        <taxon>Actinomycetota</taxon>
        <taxon>Actinomycetes</taxon>
        <taxon>Micrococcales</taxon>
        <taxon>Dermacoccaceae</taxon>
        <taxon>Barrientosiimonas</taxon>
    </lineage>
</organism>
<evidence type="ECO:0000256" key="1">
    <source>
        <dbReference type="ARBA" id="ARBA00022679"/>
    </source>
</evidence>
<dbReference type="InterPro" id="IPR050482">
    <property type="entry name" value="Sensor_HK_TwoCompSys"/>
</dbReference>
<proteinExistence type="predicted"/>
<dbReference type="InterPro" id="IPR011712">
    <property type="entry name" value="Sig_transdc_His_kin_sub3_dim/P"/>
</dbReference>
<reference evidence="7 8" key="1">
    <citation type="submission" date="2019-06" db="EMBL/GenBank/DDBJ databases">
        <title>Sequencing the genomes of 1000 actinobacteria strains.</title>
        <authorList>
            <person name="Klenk H.-P."/>
        </authorList>
    </citation>
    <scope>NUCLEOTIDE SEQUENCE [LARGE SCALE GENOMIC DNA]</scope>
    <source>
        <strain evidence="7 8">DSM 24617</strain>
    </source>
</reference>
<dbReference type="Proteomes" id="UP000318336">
    <property type="component" value="Unassembled WGS sequence"/>
</dbReference>
<comment type="caution">
    <text evidence="7">The sequence shown here is derived from an EMBL/GenBank/DDBJ whole genome shotgun (WGS) entry which is preliminary data.</text>
</comment>
<dbReference type="Gene3D" id="3.30.450.40">
    <property type="match status" value="1"/>
</dbReference>
<evidence type="ECO:0000313" key="7">
    <source>
        <dbReference type="EMBL" id="TQL29006.1"/>
    </source>
</evidence>
<dbReference type="RefSeq" id="WP_236022183.1">
    <property type="nucleotide sequence ID" value="NZ_CAJTBP010000001.1"/>
</dbReference>
<dbReference type="CDD" id="cd16917">
    <property type="entry name" value="HATPase_UhpB-NarQ-NarX-like"/>
    <property type="match status" value="1"/>
</dbReference>
<keyword evidence="8" id="KW-1185">Reference proteome</keyword>
<keyword evidence="4" id="KW-0175">Coiled coil</keyword>
<dbReference type="InterPro" id="IPR029016">
    <property type="entry name" value="GAF-like_dom_sf"/>
</dbReference>
<keyword evidence="3" id="KW-0902">Two-component regulatory system</keyword>
<dbReference type="AlphaFoldDB" id="A0A542WZJ4"/>
<evidence type="ECO:0000259" key="6">
    <source>
        <dbReference type="Pfam" id="PF07730"/>
    </source>
</evidence>
<dbReference type="GO" id="GO:0046983">
    <property type="term" value="F:protein dimerization activity"/>
    <property type="evidence" value="ECO:0007669"/>
    <property type="project" value="InterPro"/>
</dbReference>
<dbReference type="PANTHER" id="PTHR24421">
    <property type="entry name" value="NITRATE/NITRITE SENSOR PROTEIN NARX-RELATED"/>
    <property type="match status" value="1"/>
</dbReference>
<dbReference type="Pfam" id="PF07730">
    <property type="entry name" value="HisKA_3"/>
    <property type="match status" value="1"/>
</dbReference>
<feature type="coiled-coil region" evidence="4">
    <location>
        <begin position="193"/>
        <end position="220"/>
    </location>
</feature>
<feature type="domain" description="Histidine kinase/HSP90-like ATPase" evidence="5">
    <location>
        <begin position="343"/>
        <end position="444"/>
    </location>
</feature>
<keyword evidence="2 7" id="KW-0418">Kinase</keyword>
<dbReference type="SUPFAM" id="SSF55874">
    <property type="entry name" value="ATPase domain of HSP90 chaperone/DNA topoisomerase II/histidine kinase"/>
    <property type="match status" value="1"/>
</dbReference>
<accession>A0A542WZJ4</accession>
<dbReference type="InterPro" id="IPR036890">
    <property type="entry name" value="HATPase_C_sf"/>
</dbReference>
<dbReference type="Gene3D" id="3.30.565.10">
    <property type="entry name" value="Histidine kinase-like ATPase, C-terminal domain"/>
    <property type="match status" value="1"/>
</dbReference>
<dbReference type="SUPFAM" id="SSF55781">
    <property type="entry name" value="GAF domain-like"/>
    <property type="match status" value="1"/>
</dbReference>
<evidence type="ECO:0000259" key="5">
    <source>
        <dbReference type="Pfam" id="PF02518"/>
    </source>
</evidence>
<evidence type="ECO:0000256" key="4">
    <source>
        <dbReference type="SAM" id="Coils"/>
    </source>
</evidence>
<gene>
    <name evidence="7" type="ORF">FB554_3319</name>
</gene>
<dbReference type="GO" id="GO:0000155">
    <property type="term" value="F:phosphorelay sensor kinase activity"/>
    <property type="evidence" value="ECO:0007669"/>
    <property type="project" value="InterPro"/>
</dbReference>
<keyword evidence="1" id="KW-0808">Transferase</keyword>
<dbReference type="InterPro" id="IPR003594">
    <property type="entry name" value="HATPase_dom"/>
</dbReference>
<dbReference type="Pfam" id="PF02518">
    <property type="entry name" value="HATPase_c"/>
    <property type="match status" value="1"/>
</dbReference>
<evidence type="ECO:0000256" key="3">
    <source>
        <dbReference type="ARBA" id="ARBA00023012"/>
    </source>
</evidence>
<evidence type="ECO:0000256" key="2">
    <source>
        <dbReference type="ARBA" id="ARBA00022777"/>
    </source>
</evidence>
<dbReference type="NCBIfam" id="NF047786">
    <property type="entry name" value="his_kin_MadS"/>
    <property type="match status" value="1"/>
</dbReference>
<dbReference type="EMBL" id="VFOK01000002">
    <property type="protein sequence ID" value="TQL29006.1"/>
    <property type="molecule type" value="Genomic_DNA"/>
</dbReference>
<name>A0A542WZJ4_9MICO</name>